<protein>
    <recommendedName>
        <fullName evidence="2">Glycosyltransferase 2-like domain-containing protein</fullName>
    </recommendedName>
</protein>
<sequence length="266" mass="30782">MKLSVALATYNEEGNLPRCLESVKSFADEIVVVDGSSEDKTRQIARRYGARVIKTVNRPMFHTNKQMAIDAASSDWILQLDADEQVDEELAKEIVSVIKKGSPFSAFAIKRKNFFLGTWLHKGGQYPDPVIRLFRKGKAYLPQRSVHEQMEVKGRVEQLNGHLRHFTAPTFSRYLTNANRYTSLTAEELNRKKLALNSGNFLEYFFIRPLVTFVRIYIRHKGFLDGFPGFIFALFSGLHWQIAYMKYWEAKYTTNHPQENARQINH</sequence>
<reference evidence="3 4" key="1">
    <citation type="journal article" date="2016" name="Nat. Commun.">
        <title>Thousands of microbial genomes shed light on interconnected biogeochemical processes in an aquifer system.</title>
        <authorList>
            <person name="Anantharaman K."/>
            <person name="Brown C.T."/>
            <person name="Hug L.A."/>
            <person name="Sharon I."/>
            <person name="Castelle C.J."/>
            <person name="Probst A.J."/>
            <person name="Thomas B.C."/>
            <person name="Singh A."/>
            <person name="Wilkins M.J."/>
            <person name="Karaoz U."/>
            <person name="Brodie E.L."/>
            <person name="Williams K.H."/>
            <person name="Hubbard S.S."/>
            <person name="Banfield J.F."/>
        </authorList>
    </citation>
    <scope>NUCLEOTIDE SEQUENCE [LARGE SCALE GENOMIC DNA]</scope>
</reference>
<evidence type="ECO:0000256" key="1">
    <source>
        <dbReference type="SAM" id="Phobius"/>
    </source>
</evidence>
<evidence type="ECO:0000313" key="4">
    <source>
        <dbReference type="Proteomes" id="UP000179233"/>
    </source>
</evidence>
<accession>A0A1G1VT04</accession>
<gene>
    <name evidence="3" type="ORF">A2786_03490</name>
</gene>
<keyword evidence="1" id="KW-0812">Transmembrane</keyword>
<dbReference type="PANTHER" id="PTHR43630">
    <property type="entry name" value="POLY-BETA-1,6-N-ACETYL-D-GLUCOSAMINE SYNTHASE"/>
    <property type="match status" value="1"/>
</dbReference>
<dbReference type="InterPro" id="IPR029044">
    <property type="entry name" value="Nucleotide-diphossugar_trans"/>
</dbReference>
<dbReference type="Proteomes" id="UP000179233">
    <property type="component" value="Unassembled WGS sequence"/>
</dbReference>
<dbReference type="AlphaFoldDB" id="A0A1G1VT04"/>
<organism evidence="3 4">
    <name type="scientific">Candidatus Chisholmbacteria bacterium RIFCSPHIGHO2_01_FULL_52_32</name>
    <dbReference type="NCBI Taxonomy" id="1797591"/>
    <lineage>
        <taxon>Bacteria</taxon>
        <taxon>Candidatus Chisholmiibacteriota</taxon>
    </lineage>
</organism>
<proteinExistence type="predicted"/>
<dbReference type="PANTHER" id="PTHR43630:SF2">
    <property type="entry name" value="GLYCOSYLTRANSFERASE"/>
    <property type="match status" value="1"/>
</dbReference>
<dbReference type="Pfam" id="PF00535">
    <property type="entry name" value="Glycos_transf_2"/>
    <property type="match status" value="1"/>
</dbReference>
<dbReference type="Gene3D" id="3.90.550.10">
    <property type="entry name" value="Spore Coat Polysaccharide Biosynthesis Protein SpsA, Chain A"/>
    <property type="match status" value="1"/>
</dbReference>
<evidence type="ECO:0000313" key="3">
    <source>
        <dbReference type="EMBL" id="OGY18535.1"/>
    </source>
</evidence>
<feature type="domain" description="Glycosyltransferase 2-like" evidence="2">
    <location>
        <begin position="4"/>
        <end position="106"/>
    </location>
</feature>
<keyword evidence="1" id="KW-1133">Transmembrane helix</keyword>
<name>A0A1G1VT04_9BACT</name>
<keyword evidence="1" id="KW-0472">Membrane</keyword>
<dbReference type="SUPFAM" id="SSF53448">
    <property type="entry name" value="Nucleotide-diphospho-sugar transferases"/>
    <property type="match status" value="1"/>
</dbReference>
<comment type="caution">
    <text evidence="3">The sequence shown here is derived from an EMBL/GenBank/DDBJ whole genome shotgun (WGS) entry which is preliminary data.</text>
</comment>
<evidence type="ECO:0000259" key="2">
    <source>
        <dbReference type="Pfam" id="PF00535"/>
    </source>
</evidence>
<dbReference type="EMBL" id="MHCJ01000003">
    <property type="protein sequence ID" value="OGY18535.1"/>
    <property type="molecule type" value="Genomic_DNA"/>
</dbReference>
<dbReference type="InterPro" id="IPR001173">
    <property type="entry name" value="Glyco_trans_2-like"/>
</dbReference>
<feature type="transmembrane region" description="Helical" evidence="1">
    <location>
        <begin position="230"/>
        <end position="248"/>
    </location>
</feature>
<dbReference type="CDD" id="cd02511">
    <property type="entry name" value="Beta4Glucosyltransferase"/>
    <property type="match status" value="1"/>
</dbReference>